<dbReference type="RefSeq" id="WP_330196579.1">
    <property type="nucleotide sequence ID" value="NZ_JAZDRO010000004.1"/>
</dbReference>
<dbReference type="InterPro" id="IPR051685">
    <property type="entry name" value="Ycf3/AcsC/BcsC/TPR_MFPF"/>
</dbReference>
<keyword evidence="5" id="KW-1185">Reference proteome</keyword>
<evidence type="ECO:0000313" key="5">
    <source>
        <dbReference type="Proteomes" id="UP001310692"/>
    </source>
</evidence>
<dbReference type="Gene3D" id="1.25.40.10">
    <property type="entry name" value="Tetratricopeptide repeat domain"/>
    <property type="match status" value="1"/>
</dbReference>
<keyword evidence="1" id="KW-0677">Repeat</keyword>
<dbReference type="InterPro" id="IPR011990">
    <property type="entry name" value="TPR-like_helical_dom_sf"/>
</dbReference>
<dbReference type="InterPro" id="IPR019734">
    <property type="entry name" value="TPR_rpt"/>
</dbReference>
<protein>
    <submittedName>
        <fullName evidence="4">Tetratricopeptide repeat protein</fullName>
    </submittedName>
</protein>
<gene>
    <name evidence="4" type="ORF">V0U35_10045</name>
</gene>
<dbReference type="PANTHER" id="PTHR44943:SF4">
    <property type="entry name" value="TPR REPEAT-CONTAINING PROTEIN MJ0798"/>
    <property type="match status" value="1"/>
</dbReference>
<keyword evidence="2 3" id="KW-0802">TPR repeat</keyword>
<organism evidence="4 5">
    <name type="scientific">Hyphobacterium marinum</name>
    <dbReference type="NCBI Taxonomy" id="3116574"/>
    <lineage>
        <taxon>Bacteria</taxon>
        <taxon>Pseudomonadati</taxon>
        <taxon>Pseudomonadota</taxon>
        <taxon>Alphaproteobacteria</taxon>
        <taxon>Maricaulales</taxon>
        <taxon>Maricaulaceae</taxon>
        <taxon>Hyphobacterium</taxon>
    </lineage>
</organism>
<accession>A0ABU7LZP6</accession>
<proteinExistence type="predicted"/>
<dbReference type="PROSITE" id="PS50293">
    <property type="entry name" value="TPR_REGION"/>
    <property type="match status" value="1"/>
</dbReference>
<feature type="repeat" description="TPR" evidence="3">
    <location>
        <begin position="187"/>
        <end position="220"/>
    </location>
</feature>
<dbReference type="Pfam" id="PF14559">
    <property type="entry name" value="TPR_19"/>
    <property type="match status" value="1"/>
</dbReference>
<name>A0ABU7LZP6_9PROT</name>
<dbReference type="Proteomes" id="UP001310692">
    <property type="component" value="Unassembled WGS sequence"/>
</dbReference>
<dbReference type="Pfam" id="PF13432">
    <property type="entry name" value="TPR_16"/>
    <property type="match status" value="1"/>
</dbReference>
<sequence>MTEAPLADLLAQPVEAARYSLNDAARGTGGPDIEAAIDRSGGKAAKTLRKQAAVLMRALRLVQQDDPTAGIRLALKVLDKSPDNALALHITGVGAERLGRLSVALKFYERSYRADPTSPDIYQSLAMVAWKLGMLEAAEKFLRLFCQMLPAEPNGPINLGGVLRDQGRFEDAIEVIRAGIYAKPDHADLWNAMGTVLIESGDPAQALTFYQEALRLDPAFGRAHNNIAFALELMGDLDASIEAFDQALENAANREDRIVMTHGRSLAYLAAGRLEEGWDTYDSRLDQDYPDATMFVMKEAFWDGADPRELAGKKLLLVGEQGLGDEVMFLNAARDLIQAIGPEGKLYIASEGRLVPLIQRSFPEAVVAAHASARTEGRDFRVVKAMRDEHGPFDLWAPMGNAFRAFRRKVSDFPAEPAFLTADSGELARWQKTLAGMGPGLKVGLLWKSLKMTAKRKKNFAAFDLWAPILKTPGVTFVNLQYGDVAAELEQAERDFGVKIHQPEGIDLKDELDRVAALGKALDFTIGPMNATINLTCAVGGEAWVTASHRGSWTAFGEDYYPGYPSARLFAGEGYGDWRGVMSQVATALTERVKAAKAA</sequence>
<comment type="caution">
    <text evidence="4">The sequence shown here is derived from an EMBL/GenBank/DDBJ whole genome shotgun (WGS) entry which is preliminary data.</text>
</comment>
<evidence type="ECO:0000256" key="1">
    <source>
        <dbReference type="ARBA" id="ARBA00022737"/>
    </source>
</evidence>
<dbReference type="SMART" id="SM00028">
    <property type="entry name" value="TPR"/>
    <property type="match status" value="5"/>
</dbReference>
<dbReference type="PANTHER" id="PTHR44943">
    <property type="entry name" value="CELLULOSE SYNTHASE OPERON PROTEIN C"/>
    <property type="match status" value="1"/>
</dbReference>
<evidence type="ECO:0000256" key="2">
    <source>
        <dbReference type="ARBA" id="ARBA00022803"/>
    </source>
</evidence>
<reference evidence="4 5" key="1">
    <citation type="submission" date="2024-01" db="EMBL/GenBank/DDBJ databases">
        <title>Hyphobacterium bacterium isolated from marine sediment.</title>
        <authorList>
            <person name="Zhao S."/>
        </authorList>
    </citation>
    <scope>NUCLEOTIDE SEQUENCE [LARGE SCALE GENOMIC DNA]</scope>
    <source>
        <strain evidence="4 5">Y60-23</strain>
    </source>
</reference>
<dbReference type="PROSITE" id="PS50005">
    <property type="entry name" value="TPR"/>
    <property type="match status" value="1"/>
</dbReference>
<dbReference type="EMBL" id="JAZDRO010000004">
    <property type="protein sequence ID" value="MEE2567021.1"/>
    <property type="molecule type" value="Genomic_DNA"/>
</dbReference>
<evidence type="ECO:0000256" key="3">
    <source>
        <dbReference type="PROSITE-ProRule" id="PRU00339"/>
    </source>
</evidence>
<dbReference type="Pfam" id="PF13181">
    <property type="entry name" value="TPR_8"/>
    <property type="match status" value="2"/>
</dbReference>
<dbReference type="SUPFAM" id="SSF48452">
    <property type="entry name" value="TPR-like"/>
    <property type="match status" value="1"/>
</dbReference>
<evidence type="ECO:0000313" key="4">
    <source>
        <dbReference type="EMBL" id="MEE2567021.1"/>
    </source>
</evidence>